<accession>C6LET1</accession>
<dbReference type="Gene3D" id="3.30.70.1560">
    <property type="entry name" value="Alpha-L RNA-binding motif"/>
    <property type="match status" value="1"/>
</dbReference>
<organism evidence="7 8">
    <name type="scientific">Marvinbryantia formatexigens DSM 14469</name>
    <dbReference type="NCBI Taxonomy" id="478749"/>
    <lineage>
        <taxon>Bacteria</taxon>
        <taxon>Bacillati</taxon>
        <taxon>Bacillota</taxon>
        <taxon>Clostridia</taxon>
        <taxon>Lachnospirales</taxon>
        <taxon>Lachnospiraceae</taxon>
        <taxon>Marvinbryantia</taxon>
    </lineage>
</organism>
<dbReference type="PANTHER" id="PTHR47683">
    <property type="entry name" value="PSEUDOURIDINE SYNTHASE FAMILY PROTEIN-RELATED"/>
    <property type="match status" value="1"/>
</dbReference>
<dbReference type="GO" id="GO:0000455">
    <property type="term" value="P:enzyme-directed rRNA pseudouridine synthesis"/>
    <property type="evidence" value="ECO:0007669"/>
    <property type="project" value="UniProtKB-ARBA"/>
</dbReference>
<keyword evidence="2 4" id="KW-0694">RNA-binding</keyword>
<dbReference type="OrthoDB" id="9807213at2"/>
<keyword evidence="3 5" id="KW-0413">Isomerase</keyword>
<dbReference type="SUPFAM" id="SSF55120">
    <property type="entry name" value="Pseudouridine synthase"/>
    <property type="match status" value="1"/>
</dbReference>
<evidence type="ECO:0000256" key="5">
    <source>
        <dbReference type="RuleBase" id="RU003887"/>
    </source>
</evidence>
<sequence>METIRLDKLLAATGAGTRSEVKNAIRKGRVTVNGAVCKSADSKVDADKDVICLDGAPVVYTRYEYHMLYKPAGCVTAVRDARYPTVMDYISSARKKDLFPVGRLDLDTEGLLLITNDGELAHRLLAPGWHVDKTYYARVQGEVTAEDIRRFQEGIDIGEKRPTMPAELEILAAGQESEVRVTIHEGKYHQVKRMFAAIGKPVLYLKRLRMGSLTLDENLQAGGSRLLTQEETEALHSLAASDIRKGEAHE</sequence>
<dbReference type="InterPro" id="IPR036986">
    <property type="entry name" value="S4_RNA-bd_sf"/>
</dbReference>
<dbReference type="EMBL" id="ACCL02000008">
    <property type="protein sequence ID" value="EET61064.1"/>
    <property type="molecule type" value="Genomic_DNA"/>
</dbReference>
<dbReference type="GO" id="GO:0003723">
    <property type="term" value="F:RNA binding"/>
    <property type="evidence" value="ECO:0007669"/>
    <property type="project" value="UniProtKB-KW"/>
</dbReference>
<dbReference type="Gene3D" id="3.30.70.580">
    <property type="entry name" value="Pseudouridine synthase I, catalytic domain, N-terminal subdomain"/>
    <property type="match status" value="1"/>
</dbReference>
<evidence type="ECO:0000259" key="6">
    <source>
        <dbReference type="SMART" id="SM00363"/>
    </source>
</evidence>
<dbReference type="CDD" id="cd02553">
    <property type="entry name" value="PseudoU_synth_RsuA"/>
    <property type="match status" value="1"/>
</dbReference>
<dbReference type="InterPro" id="IPR050343">
    <property type="entry name" value="RsuA_PseudoU_synthase"/>
</dbReference>
<evidence type="ECO:0000313" key="7">
    <source>
        <dbReference type="EMBL" id="EET61064.1"/>
    </source>
</evidence>
<dbReference type="Gene3D" id="3.10.290.10">
    <property type="entry name" value="RNA-binding S4 domain"/>
    <property type="match status" value="1"/>
</dbReference>
<dbReference type="eggNOG" id="COG1187">
    <property type="taxonomic scope" value="Bacteria"/>
</dbReference>
<dbReference type="InterPro" id="IPR018496">
    <property type="entry name" value="PsdUridine_synth_RsuA/RluB_CS"/>
</dbReference>
<keyword evidence="8" id="KW-1185">Reference proteome</keyword>
<dbReference type="Pfam" id="PF00849">
    <property type="entry name" value="PseudoU_synth_2"/>
    <property type="match status" value="1"/>
</dbReference>
<evidence type="ECO:0000256" key="4">
    <source>
        <dbReference type="PROSITE-ProRule" id="PRU00182"/>
    </source>
</evidence>
<evidence type="ECO:0000256" key="1">
    <source>
        <dbReference type="ARBA" id="ARBA00008348"/>
    </source>
</evidence>
<evidence type="ECO:0000256" key="3">
    <source>
        <dbReference type="ARBA" id="ARBA00023235"/>
    </source>
</evidence>
<evidence type="ECO:0000256" key="2">
    <source>
        <dbReference type="ARBA" id="ARBA00022884"/>
    </source>
</evidence>
<dbReference type="EC" id="5.4.99.-" evidence="5"/>
<dbReference type="Pfam" id="PF01479">
    <property type="entry name" value="S4"/>
    <property type="match status" value="1"/>
</dbReference>
<comment type="caution">
    <text evidence="7">The sequence shown here is derived from an EMBL/GenBank/DDBJ whole genome shotgun (WGS) entry which is preliminary data.</text>
</comment>
<dbReference type="NCBIfam" id="TIGR00093">
    <property type="entry name" value="pseudouridine synthase"/>
    <property type="match status" value="1"/>
</dbReference>
<evidence type="ECO:0000313" key="8">
    <source>
        <dbReference type="Proteomes" id="UP000005561"/>
    </source>
</evidence>
<dbReference type="InterPro" id="IPR002942">
    <property type="entry name" value="S4_RNA-bd"/>
</dbReference>
<name>C6LET1_9FIRM</name>
<protein>
    <recommendedName>
        <fullName evidence="5">Pseudouridine synthase</fullName>
        <ecNumber evidence="5">5.4.99.-</ecNumber>
    </recommendedName>
</protein>
<dbReference type="GO" id="GO:0005829">
    <property type="term" value="C:cytosol"/>
    <property type="evidence" value="ECO:0007669"/>
    <property type="project" value="UniProtKB-ARBA"/>
</dbReference>
<dbReference type="Proteomes" id="UP000005561">
    <property type="component" value="Unassembled WGS sequence"/>
</dbReference>
<dbReference type="InterPro" id="IPR006145">
    <property type="entry name" value="PsdUridine_synth_RsuA/RluA"/>
</dbReference>
<dbReference type="FunFam" id="3.10.290.10:FF:000003">
    <property type="entry name" value="Pseudouridine synthase"/>
    <property type="match status" value="1"/>
</dbReference>
<comment type="similarity">
    <text evidence="1 5">Belongs to the pseudouridine synthase RsuA family.</text>
</comment>
<dbReference type="InterPro" id="IPR000748">
    <property type="entry name" value="PsdUridine_synth_RsuA/RluB/E/F"/>
</dbReference>
<dbReference type="PROSITE" id="PS50889">
    <property type="entry name" value="S4"/>
    <property type="match status" value="1"/>
</dbReference>
<dbReference type="SUPFAM" id="SSF55174">
    <property type="entry name" value="Alpha-L RNA-binding motif"/>
    <property type="match status" value="1"/>
</dbReference>
<dbReference type="GO" id="GO:0120159">
    <property type="term" value="F:rRNA pseudouridine synthase activity"/>
    <property type="evidence" value="ECO:0007669"/>
    <property type="project" value="UniProtKB-ARBA"/>
</dbReference>
<gene>
    <name evidence="7" type="ORF">BRYFOR_07132</name>
</gene>
<dbReference type="STRING" id="168384.SAMN05660368_00263"/>
<dbReference type="SMART" id="SM00363">
    <property type="entry name" value="S4"/>
    <property type="match status" value="1"/>
</dbReference>
<dbReference type="InterPro" id="IPR020094">
    <property type="entry name" value="TruA/RsuA/RluB/E/F_N"/>
</dbReference>
<dbReference type="AlphaFoldDB" id="C6LET1"/>
<dbReference type="CDD" id="cd00165">
    <property type="entry name" value="S4"/>
    <property type="match status" value="1"/>
</dbReference>
<dbReference type="PANTHER" id="PTHR47683:SF4">
    <property type="entry name" value="PSEUDOURIDINE SYNTHASE"/>
    <property type="match status" value="1"/>
</dbReference>
<feature type="domain" description="RNA-binding S4" evidence="6">
    <location>
        <begin position="4"/>
        <end position="64"/>
    </location>
</feature>
<dbReference type="RefSeq" id="WP_006861924.1">
    <property type="nucleotide sequence ID" value="NZ_ACCL02000008.1"/>
</dbReference>
<dbReference type="InterPro" id="IPR020103">
    <property type="entry name" value="PsdUridine_synth_cat_dom_sf"/>
</dbReference>
<reference evidence="7" key="1">
    <citation type="submission" date="2009-07" db="EMBL/GenBank/DDBJ databases">
        <authorList>
            <person name="Weinstock G."/>
            <person name="Sodergren E."/>
            <person name="Clifton S."/>
            <person name="Fulton L."/>
            <person name="Fulton B."/>
            <person name="Courtney L."/>
            <person name="Fronick C."/>
            <person name="Harrison M."/>
            <person name="Strong C."/>
            <person name="Farmer C."/>
            <person name="Delahaunty K."/>
            <person name="Markovic C."/>
            <person name="Hall O."/>
            <person name="Minx P."/>
            <person name="Tomlinson C."/>
            <person name="Mitreva M."/>
            <person name="Nelson J."/>
            <person name="Hou S."/>
            <person name="Wollam A."/>
            <person name="Pepin K.H."/>
            <person name="Johnson M."/>
            <person name="Bhonagiri V."/>
            <person name="Nash W.E."/>
            <person name="Warren W."/>
            <person name="Chinwalla A."/>
            <person name="Mardis E.R."/>
            <person name="Wilson R.K."/>
        </authorList>
    </citation>
    <scope>NUCLEOTIDE SEQUENCE [LARGE SCALE GENOMIC DNA]</scope>
    <source>
        <strain evidence="7">DSM 14469</strain>
    </source>
</reference>
<dbReference type="PROSITE" id="PS01149">
    <property type="entry name" value="PSI_RSU"/>
    <property type="match status" value="1"/>
</dbReference>
<proteinExistence type="inferred from homology"/>
<dbReference type="InterPro" id="IPR042092">
    <property type="entry name" value="PsdUridine_s_RsuA/RluB/E/F_cat"/>
</dbReference>
<dbReference type="FunFam" id="3.30.70.1560:FF:000001">
    <property type="entry name" value="Pseudouridine synthase"/>
    <property type="match status" value="1"/>
</dbReference>